<dbReference type="Proteomes" id="UP000694700">
    <property type="component" value="Unplaced"/>
</dbReference>
<proteinExistence type="predicted"/>
<feature type="domain" description="Chemokine interleukin-8-like" evidence="3">
    <location>
        <begin position="23"/>
        <end position="78"/>
    </location>
</feature>
<evidence type="ECO:0000259" key="3">
    <source>
        <dbReference type="Pfam" id="PF00048"/>
    </source>
</evidence>
<sequence>TINFEFCLKLLICCLLIVSVTPRCCVETIKRFPLEILMKVSKYEVQTSHGACAIDALILHARDQRYCATPKLQRFLQILLKLKMRHVHWLIKHYFKNIY</sequence>
<protein>
    <recommendedName>
        <fullName evidence="3">Chemokine interleukin-8-like domain-containing protein</fullName>
    </recommendedName>
</protein>
<dbReference type="GO" id="GO:0008009">
    <property type="term" value="F:chemokine activity"/>
    <property type="evidence" value="ECO:0007669"/>
    <property type="project" value="InterPro"/>
</dbReference>
<organism evidence="4 5">
    <name type="scientific">Cyprinus carpio</name>
    <name type="common">Common carp</name>
    <dbReference type="NCBI Taxonomy" id="7962"/>
    <lineage>
        <taxon>Eukaryota</taxon>
        <taxon>Metazoa</taxon>
        <taxon>Chordata</taxon>
        <taxon>Craniata</taxon>
        <taxon>Vertebrata</taxon>
        <taxon>Euteleostomi</taxon>
        <taxon>Actinopterygii</taxon>
        <taxon>Neopterygii</taxon>
        <taxon>Teleostei</taxon>
        <taxon>Ostariophysi</taxon>
        <taxon>Cypriniformes</taxon>
        <taxon>Cyprinidae</taxon>
        <taxon>Cyprininae</taxon>
        <taxon>Cyprinus</taxon>
    </lineage>
</organism>
<dbReference type="GO" id="GO:0006955">
    <property type="term" value="P:immune response"/>
    <property type="evidence" value="ECO:0007669"/>
    <property type="project" value="InterPro"/>
</dbReference>
<keyword evidence="2" id="KW-0732">Signal</keyword>
<feature type="signal peptide" evidence="2">
    <location>
        <begin position="1"/>
        <end position="22"/>
    </location>
</feature>
<evidence type="ECO:0000256" key="2">
    <source>
        <dbReference type="SAM" id="SignalP"/>
    </source>
</evidence>
<evidence type="ECO:0000313" key="4">
    <source>
        <dbReference type="Ensembl" id="ENSCCRP00015095112.1"/>
    </source>
</evidence>
<dbReference type="InterPro" id="IPR036048">
    <property type="entry name" value="Interleukin_8-like_sf"/>
</dbReference>
<dbReference type="InterPro" id="IPR001811">
    <property type="entry name" value="Chemokine_IL8-like_dom"/>
</dbReference>
<dbReference type="Ensembl" id="ENSCCRT00015098190.1">
    <property type="protein sequence ID" value="ENSCCRP00015095112.1"/>
    <property type="gene ID" value="ENSCCRG00015038361.1"/>
</dbReference>
<dbReference type="SUPFAM" id="SSF54117">
    <property type="entry name" value="Interleukin 8-like chemokines"/>
    <property type="match status" value="1"/>
</dbReference>
<dbReference type="GO" id="GO:0005615">
    <property type="term" value="C:extracellular space"/>
    <property type="evidence" value="ECO:0007669"/>
    <property type="project" value="UniProtKB-KW"/>
</dbReference>
<dbReference type="AlphaFoldDB" id="A0A8C2GHN6"/>
<evidence type="ECO:0000313" key="5">
    <source>
        <dbReference type="Proteomes" id="UP000694700"/>
    </source>
</evidence>
<dbReference type="Pfam" id="PF00048">
    <property type="entry name" value="IL8"/>
    <property type="match status" value="1"/>
</dbReference>
<reference evidence="4" key="1">
    <citation type="submission" date="2025-08" db="UniProtKB">
        <authorList>
            <consortium name="Ensembl"/>
        </authorList>
    </citation>
    <scope>IDENTIFICATION</scope>
</reference>
<dbReference type="Gene3D" id="2.40.50.40">
    <property type="match status" value="1"/>
</dbReference>
<name>A0A8C2GHN6_CYPCA</name>
<keyword evidence="1" id="KW-0202">Cytokine</keyword>
<evidence type="ECO:0000256" key="1">
    <source>
        <dbReference type="ARBA" id="ARBA00022514"/>
    </source>
</evidence>
<accession>A0A8C2GHN6</accession>
<feature type="chain" id="PRO_5034030231" description="Chemokine interleukin-8-like domain-containing protein" evidence="2">
    <location>
        <begin position="23"/>
        <end position="99"/>
    </location>
</feature>